<dbReference type="EMBL" id="PFMD01000041">
    <property type="protein sequence ID" value="PIY96622.1"/>
    <property type="molecule type" value="Genomic_DNA"/>
</dbReference>
<dbReference type="AlphaFoldDB" id="A0A2M7RJ70"/>
<feature type="transmembrane region" description="Helical" evidence="1">
    <location>
        <begin position="59"/>
        <end position="82"/>
    </location>
</feature>
<evidence type="ECO:0000259" key="2">
    <source>
        <dbReference type="Pfam" id="PF16927"/>
    </source>
</evidence>
<evidence type="ECO:0000256" key="1">
    <source>
        <dbReference type="SAM" id="Phobius"/>
    </source>
</evidence>
<evidence type="ECO:0000313" key="3">
    <source>
        <dbReference type="EMBL" id="PIY96622.1"/>
    </source>
</evidence>
<dbReference type="InterPro" id="IPR031621">
    <property type="entry name" value="HisKA_7TM"/>
</dbReference>
<name>A0A2M7RJ70_9BACT</name>
<reference evidence="3 4" key="1">
    <citation type="submission" date="2017-09" db="EMBL/GenBank/DDBJ databases">
        <title>Depth-based differentiation of microbial function through sediment-hosted aquifers and enrichment of novel symbionts in the deep terrestrial subsurface.</title>
        <authorList>
            <person name="Probst A.J."/>
            <person name="Ladd B."/>
            <person name="Jarett J.K."/>
            <person name="Geller-Mcgrath D.E."/>
            <person name="Sieber C.M."/>
            <person name="Emerson J.B."/>
            <person name="Anantharaman K."/>
            <person name="Thomas B.C."/>
            <person name="Malmstrom R."/>
            <person name="Stieglmeier M."/>
            <person name="Klingl A."/>
            <person name="Woyke T."/>
            <person name="Ryan C.M."/>
            <person name="Banfield J.F."/>
        </authorList>
    </citation>
    <scope>NUCLEOTIDE SEQUENCE [LARGE SCALE GENOMIC DNA]</scope>
    <source>
        <strain evidence="3">CG_4_10_14_0_8_um_filter_42_10</strain>
    </source>
</reference>
<proteinExistence type="predicted"/>
<sequence length="217" mass="25390">MELHTPILILISVLLTILSFYVLLRNPKNPICISFFVMTFGAIVWVLSNSTNTGLWGDIFMKLMYVGALILLTGFTYFSFYFPYKITNISFPKHLIVITPCLIMILILYTTNLFIIDYDENGKVLTGFVYNIFAVYFLTFWFWGSYNLVKKYKNAYGIHRWQLKNIFLALILPFIAGVTTNLLLPWLFNIWHLVWVGPMFSIIFFGFASYIIFKKKI</sequence>
<keyword evidence="1" id="KW-0472">Membrane</keyword>
<feature type="transmembrane region" description="Helical" evidence="1">
    <location>
        <begin position="94"/>
        <end position="116"/>
    </location>
</feature>
<dbReference type="Pfam" id="PF16927">
    <property type="entry name" value="HisKA_7TM"/>
    <property type="match status" value="1"/>
</dbReference>
<feature type="transmembrane region" description="Helical" evidence="1">
    <location>
        <begin position="128"/>
        <end position="146"/>
    </location>
</feature>
<feature type="transmembrane region" description="Helical" evidence="1">
    <location>
        <begin position="166"/>
        <end position="188"/>
    </location>
</feature>
<keyword evidence="1" id="KW-0812">Transmembrane</keyword>
<feature type="domain" description="Histidine kinase N-terminal 7TM region" evidence="2">
    <location>
        <begin position="9"/>
        <end position="208"/>
    </location>
</feature>
<evidence type="ECO:0000313" key="4">
    <source>
        <dbReference type="Proteomes" id="UP000230779"/>
    </source>
</evidence>
<dbReference type="Proteomes" id="UP000230779">
    <property type="component" value="Unassembled WGS sequence"/>
</dbReference>
<protein>
    <recommendedName>
        <fullName evidence="2">Histidine kinase N-terminal 7TM region domain-containing protein</fullName>
    </recommendedName>
</protein>
<feature type="transmembrane region" description="Helical" evidence="1">
    <location>
        <begin position="31"/>
        <end position="47"/>
    </location>
</feature>
<organism evidence="3 4">
    <name type="scientific">Candidatus Kerfeldbacteria bacterium CG_4_10_14_0_8_um_filter_42_10</name>
    <dbReference type="NCBI Taxonomy" id="2014248"/>
    <lineage>
        <taxon>Bacteria</taxon>
        <taxon>Candidatus Kerfeldiibacteriota</taxon>
    </lineage>
</organism>
<feature type="transmembrane region" description="Helical" evidence="1">
    <location>
        <begin position="194"/>
        <end position="213"/>
    </location>
</feature>
<gene>
    <name evidence="3" type="ORF">COY66_03760</name>
</gene>
<accession>A0A2M7RJ70</accession>
<comment type="caution">
    <text evidence="3">The sequence shown here is derived from an EMBL/GenBank/DDBJ whole genome shotgun (WGS) entry which is preliminary data.</text>
</comment>
<feature type="transmembrane region" description="Helical" evidence="1">
    <location>
        <begin position="6"/>
        <end position="24"/>
    </location>
</feature>
<keyword evidence="1" id="KW-1133">Transmembrane helix</keyword>